<reference evidence="2 3" key="1">
    <citation type="journal article" date="2012" name="G3 (Bethesda)">
        <title>Pichia sorbitophila, an interspecies yeast hybrid reveals early steps of genome resolution following polyploidization.</title>
        <authorList>
            <person name="Leh Louis V."/>
            <person name="Despons L."/>
            <person name="Friedrich A."/>
            <person name="Martin T."/>
            <person name="Durrens P."/>
            <person name="Casaregola S."/>
            <person name="Neuveglise C."/>
            <person name="Fairhead C."/>
            <person name="Marck C."/>
            <person name="Cruz J.A."/>
            <person name="Straub M.L."/>
            <person name="Kugler V."/>
            <person name="Sacerdot C."/>
            <person name="Uzunov Z."/>
            <person name="Thierry A."/>
            <person name="Weiss S."/>
            <person name="Bleykasten C."/>
            <person name="De Montigny J."/>
            <person name="Jacques N."/>
            <person name="Jung P."/>
            <person name="Lemaire M."/>
            <person name="Mallet S."/>
            <person name="Morel G."/>
            <person name="Richard G.F."/>
            <person name="Sarkar A."/>
            <person name="Savel G."/>
            <person name="Schacherer J."/>
            <person name="Seret M.L."/>
            <person name="Talla E."/>
            <person name="Samson G."/>
            <person name="Jubin C."/>
            <person name="Poulain J."/>
            <person name="Vacherie B."/>
            <person name="Barbe V."/>
            <person name="Pelletier E."/>
            <person name="Sherman D.J."/>
            <person name="Westhof E."/>
            <person name="Weissenbach J."/>
            <person name="Baret P.V."/>
            <person name="Wincker P."/>
            <person name="Gaillardin C."/>
            <person name="Dujon B."/>
            <person name="Souciet J.L."/>
        </authorList>
    </citation>
    <scope>NUCLEOTIDE SEQUENCE [LARGE SCALE GENOMIC DNA]</scope>
    <source>
        <strain evidence="3">ATCC MYA-4447 / BCRC 22081 / CBS 7064 / NBRC 10061 / NRRL Y-12695</strain>
    </source>
</reference>
<keyword evidence="3" id="KW-1185">Reference proteome</keyword>
<dbReference type="Proteomes" id="UP000005222">
    <property type="component" value="Chromosome A"/>
</dbReference>
<evidence type="ECO:0000313" key="3">
    <source>
        <dbReference type="Proteomes" id="UP000005222"/>
    </source>
</evidence>
<dbReference type="PANTHER" id="PTHR28031">
    <property type="entry name" value="PROLINE-RICH PROTEIN HUA1"/>
    <property type="match status" value="1"/>
</dbReference>
<dbReference type="SUPFAM" id="SSF57938">
    <property type="entry name" value="DnaJ/Hsp40 cysteine-rich domain"/>
    <property type="match status" value="1"/>
</dbReference>
<dbReference type="InParanoid" id="G8YUI7"/>
<sequence length="302" mass="32402">MVQSHIEDSPPPVPPPSYNEAISETNTGIYSASSSTVPSLPPRPSPNPSHTSRPGSTSYNRPSVPSTADPNQELYTANTQLPFRFPKGYFCRKCKNTGFKVKNGKMCKDCWGTFYLNKHAYNPNPELPFKYPVRYMCSACNNTGYKRKNGKSCKDCWEMFGPRNRYTNVVSQPSFFGITDTIFGFGGPAPVPTGPAGPSGPLPPIRVNPGDPRLGGILCGRCRGSGLVWNFLDEDLCPVCNGVGRVLNGGPPPTPSMSPGPQGPYQPGAPPAPPGAFPPPPGSFHPPPGAFPSPGPPRPYKR</sequence>
<gene>
    <name evidence="2" type="primary">Piso0_000100</name>
    <name evidence="2" type="ORF">GNLVRS01_PISO0A02002g</name>
</gene>
<dbReference type="STRING" id="559304.G8YUI7"/>
<dbReference type="PANTHER" id="PTHR28031:SF1">
    <property type="entry name" value="PROLINE-RICH PROTEIN HUA1"/>
    <property type="match status" value="1"/>
</dbReference>
<feature type="region of interest" description="Disordered" evidence="1">
    <location>
        <begin position="251"/>
        <end position="302"/>
    </location>
</feature>
<dbReference type="eggNOG" id="ENOG502S12N">
    <property type="taxonomic scope" value="Eukaryota"/>
</dbReference>
<dbReference type="EMBL" id="FO082059">
    <property type="protein sequence ID" value="CCE72520.1"/>
    <property type="molecule type" value="Genomic_DNA"/>
</dbReference>
<proteinExistence type="predicted"/>
<protein>
    <submittedName>
        <fullName evidence="2">Piso0_000100 protein</fullName>
    </submittedName>
</protein>
<dbReference type="AlphaFoldDB" id="G8YUI7"/>
<dbReference type="Gene3D" id="2.60.260.20">
    <property type="entry name" value="Urease metallochaperone UreE, N-terminal domain"/>
    <property type="match status" value="1"/>
</dbReference>
<feature type="region of interest" description="Disordered" evidence="1">
    <location>
        <begin position="1"/>
        <end position="71"/>
    </location>
</feature>
<dbReference type="GO" id="GO:0005737">
    <property type="term" value="C:cytoplasm"/>
    <property type="evidence" value="ECO:0007669"/>
    <property type="project" value="TreeGrafter"/>
</dbReference>
<dbReference type="OMA" id="GMVHFLF"/>
<dbReference type="InterPro" id="IPR036410">
    <property type="entry name" value="HSP_DnaJ_Cys-rich_dom_sf"/>
</dbReference>
<organism evidence="2 3">
    <name type="scientific">Pichia sorbitophila (strain ATCC MYA-4447 / BCRC 22081 / CBS 7064 / NBRC 10061 / NRRL Y-12695)</name>
    <name type="common">Hybrid yeast</name>
    <dbReference type="NCBI Taxonomy" id="559304"/>
    <lineage>
        <taxon>Eukaryota</taxon>
        <taxon>Fungi</taxon>
        <taxon>Dikarya</taxon>
        <taxon>Ascomycota</taxon>
        <taxon>Saccharomycotina</taxon>
        <taxon>Pichiomycetes</taxon>
        <taxon>Debaryomycetaceae</taxon>
        <taxon>Millerozyma</taxon>
    </lineage>
</organism>
<feature type="compositionally biased region" description="Polar residues" evidence="1">
    <location>
        <begin position="55"/>
        <end position="71"/>
    </location>
</feature>
<dbReference type="HOGENOM" id="CLU_078573_0_0_1"/>
<dbReference type="FunCoup" id="G8YUI7">
    <property type="interactions" value="78"/>
</dbReference>
<dbReference type="Gene3D" id="2.10.230.10">
    <property type="entry name" value="Heat shock protein DnaJ, cysteine-rich domain"/>
    <property type="match status" value="1"/>
</dbReference>
<evidence type="ECO:0000313" key="2">
    <source>
        <dbReference type="EMBL" id="CCE72520.1"/>
    </source>
</evidence>
<evidence type="ECO:0000256" key="1">
    <source>
        <dbReference type="SAM" id="MobiDB-lite"/>
    </source>
</evidence>
<dbReference type="InterPro" id="IPR038910">
    <property type="entry name" value="Hua1-like"/>
</dbReference>
<feature type="compositionally biased region" description="Polar residues" evidence="1">
    <location>
        <begin position="20"/>
        <end position="32"/>
    </location>
</feature>
<name>G8YUI7_PICSO</name>
<accession>G8YUI7</accession>
<dbReference type="OrthoDB" id="2405700at2759"/>